<reference evidence="2 3" key="1">
    <citation type="submission" date="2022-05" db="EMBL/GenBank/DDBJ databases">
        <authorList>
            <consortium name="Genoscope - CEA"/>
            <person name="William W."/>
        </authorList>
    </citation>
    <scope>NUCLEOTIDE SEQUENCE [LARGE SCALE GENOMIC DNA]</scope>
</reference>
<protein>
    <recommendedName>
        <fullName evidence="4">Secreted protein</fullName>
    </recommendedName>
</protein>
<name>A0AAU9X990_9CNID</name>
<keyword evidence="1" id="KW-0732">Signal</keyword>
<dbReference type="AlphaFoldDB" id="A0AAU9X990"/>
<evidence type="ECO:0000313" key="3">
    <source>
        <dbReference type="Proteomes" id="UP001159428"/>
    </source>
</evidence>
<evidence type="ECO:0008006" key="4">
    <source>
        <dbReference type="Google" id="ProtNLM"/>
    </source>
</evidence>
<comment type="caution">
    <text evidence="2">The sequence shown here is derived from an EMBL/GenBank/DDBJ whole genome shotgun (WGS) entry which is preliminary data.</text>
</comment>
<evidence type="ECO:0000256" key="1">
    <source>
        <dbReference type="SAM" id="SignalP"/>
    </source>
</evidence>
<feature type="chain" id="PRO_5043359007" description="Secreted protein" evidence="1">
    <location>
        <begin position="26"/>
        <end position="82"/>
    </location>
</feature>
<gene>
    <name evidence="2" type="ORF">PMEA_00019296</name>
</gene>
<dbReference type="Proteomes" id="UP001159428">
    <property type="component" value="Unassembled WGS sequence"/>
</dbReference>
<dbReference type="EMBL" id="CALNXJ010000034">
    <property type="protein sequence ID" value="CAH3140595.1"/>
    <property type="molecule type" value="Genomic_DNA"/>
</dbReference>
<accession>A0AAU9X990</accession>
<keyword evidence="3" id="KW-1185">Reference proteome</keyword>
<evidence type="ECO:0000313" key="2">
    <source>
        <dbReference type="EMBL" id="CAH3140595.1"/>
    </source>
</evidence>
<organism evidence="2 3">
    <name type="scientific">Pocillopora meandrina</name>
    <dbReference type="NCBI Taxonomy" id="46732"/>
    <lineage>
        <taxon>Eukaryota</taxon>
        <taxon>Metazoa</taxon>
        <taxon>Cnidaria</taxon>
        <taxon>Anthozoa</taxon>
        <taxon>Hexacorallia</taxon>
        <taxon>Scleractinia</taxon>
        <taxon>Astrocoeniina</taxon>
        <taxon>Pocilloporidae</taxon>
        <taxon>Pocillopora</taxon>
    </lineage>
</organism>
<feature type="signal peptide" evidence="1">
    <location>
        <begin position="1"/>
        <end position="25"/>
    </location>
</feature>
<sequence length="82" mass="9214">MEAKVALKMLFLFSILLIQGSYVEGVFGTSCIRGRDTRPACNAANSMKRHARRICSTARGLDCDQILRDDYSDHESQEQGNF</sequence>
<proteinExistence type="predicted"/>